<evidence type="ECO:0000313" key="2">
    <source>
        <dbReference type="Proteomes" id="UP000192223"/>
    </source>
</evidence>
<dbReference type="InParanoid" id="A0A7F5RGP3"/>
<accession>A0A7F5RGP3</accession>
<evidence type="ECO:0000313" key="3">
    <source>
        <dbReference type="RefSeq" id="XP_025835172.1"/>
    </source>
</evidence>
<gene>
    <name evidence="3" type="primary">LOC108740855</name>
</gene>
<dbReference type="Gene3D" id="2.40.128.20">
    <property type="match status" value="1"/>
</dbReference>
<dbReference type="GeneID" id="108740855"/>
<protein>
    <submittedName>
        <fullName evidence="3">Uncharacterized protein LOC108740855</fullName>
    </submittedName>
</protein>
<dbReference type="RefSeq" id="XP_025835172.1">
    <property type="nucleotide sequence ID" value="XM_025979387.1"/>
</dbReference>
<dbReference type="InterPro" id="IPR012674">
    <property type="entry name" value="Calycin"/>
</dbReference>
<feature type="signal peptide" evidence="1">
    <location>
        <begin position="1"/>
        <end position="19"/>
    </location>
</feature>
<proteinExistence type="predicted"/>
<reference evidence="3" key="1">
    <citation type="submission" date="2025-08" db="UniProtKB">
        <authorList>
            <consortium name="RefSeq"/>
        </authorList>
    </citation>
    <scope>IDENTIFICATION</scope>
    <source>
        <tissue evidence="3">Entire body</tissue>
    </source>
</reference>
<evidence type="ECO:0000256" key="1">
    <source>
        <dbReference type="SAM" id="SignalP"/>
    </source>
</evidence>
<dbReference type="KEGG" id="apln:108740855"/>
<keyword evidence="1" id="KW-0732">Signal</keyword>
<dbReference type="AlphaFoldDB" id="A0A7F5RGP3"/>
<keyword evidence="2" id="KW-1185">Reference proteome</keyword>
<dbReference type="SUPFAM" id="SSF50814">
    <property type="entry name" value="Lipocalins"/>
    <property type="match status" value="1"/>
</dbReference>
<sequence>MFKQLFAIVFVALISSSYSQYVSRGQCEDRNIKPVKNFPGVNRYGDDGILHRWYTVFTFNVKADCQEITFRRRSSLLTVSNFSLRQKDVSKDEWLPSSDGVITLASDNGEGIINVKYNNAASPLQFKILGYNNSLYTIDYNCVNINSNSRRETLYARGRPRFYEQRVANEVEKILKDNGLADIKRTYIYQDEDDCF</sequence>
<name>A0A7F5RGP3_AGRPL</name>
<organism evidence="2 3">
    <name type="scientific">Agrilus planipennis</name>
    <name type="common">Emerald ash borer</name>
    <name type="synonym">Agrilus marcopoli</name>
    <dbReference type="NCBI Taxonomy" id="224129"/>
    <lineage>
        <taxon>Eukaryota</taxon>
        <taxon>Metazoa</taxon>
        <taxon>Ecdysozoa</taxon>
        <taxon>Arthropoda</taxon>
        <taxon>Hexapoda</taxon>
        <taxon>Insecta</taxon>
        <taxon>Pterygota</taxon>
        <taxon>Neoptera</taxon>
        <taxon>Endopterygota</taxon>
        <taxon>Coleoptera</taxon>
        <taxon>Polyphaga</taxon>
        <taxon>Elateriformia</taxon>
        <taxon>Buprestoidea</taxon>
        <taxon>Buprestidae</taxon>
        <taxon>Agrilinae</taxon>
        <taxon>Agrilus</taxon>
    </lineage>
</organism>
<dbReference type="Proteomes" id="UP000192223">
    <property type="component" value="Unplaced"/>
</dbReference>
<feature type="chain" id="PRO_5028866175" evidence="1">
    <location>
        <begin position="20"/>
        <end position="196"/>
    </location>
</feature>